<protein>
    <recommendedName>
        <fullName evidence="2 3">Heme chaperone HemW</fullName>
    </recommendedName>
</protein>
<dbReference type="Pfam" id="PF04055">
    <property type="entry name" value="Radical_SAM"/>
    <property type="match status" value="1"/>
</dbReference>
<keyword evidence="3" id="KW-0143">Chaperone</keyword>
<dbReference type="Pfam" id="PF06969">
    <property type="entry name" value="HemN_C"/>
    <property type="match status" value="1"/>
</dbReference>
<keyword evidence="3" id="KW-0479">Metal-binding</keyword>
<dbReference type="InterPro" id="IPR010723">
    <property type="entry name" value="HemN_C"/>
</dbReference>
<accession>A0A1S8TBF8</accession>
<dbReference type="InterPro" id="IPR006638">
    <property type="entry name" value="Elp3/MiaA/NifB-like_rSAM"/>
</dbReference>
<dbReference type="GO" id="GO:0006779">
    <property type="term" value="P:porphyrin-containing compound biosynthetic process"/>
    <property type="evidence" value="ECO:0007669"/>
    <property type="project" value="InterPro"/>
</dbReference>
<comment type="similarity">
    <text evidence="1">Belongs to the anaerobic coproporphyrinogen-III oxidase family. HemW subfamily.</text>
</comment>
<feature type="domain" description="Radical SAM core" evidence="4">
    <location>
        <begin position="1"/>
        <end position="225"/>
    </location>
</feature>
<dbReference type="SFLD" id="SFLDG01082">
    <property type="entry name" value="B12-binding_domain_containing"/>
    <property type="match status" value="1"/>
</dbReference>
<dbReference type="GO" id="GO:0046872">
    <property type="term" value="F:metal ion binding"/>
    <property type="evidence" value="ECO:0007669"/>
    <property type="project" value="UniProtKB-UniRule"/>
</dbReference>
<dbReference type="InterPro" id="IPR023404">
    <property type="entry name" value="rSAM_horseshoe"/>
</dbReference>
<organism evidence="5 6">
    <name type="scientific">Clostridium puniceum</name>
    <dbReference type="NCBI Taxonomy" id="29367"/>
    <lineage>
        <taxon>Bacteria</taxon>
        <taxon>Bacillati</taxon>
        <taxon>Bacillota</taxon>
        <taxon>Clostridia</taxon>
        <taxon>Eubacteriales</taxon>
        <taxon>Clostridiaceae</taxon>
        <taxon>Clostridium</taxon>
    </lineage>
</organism>
<dbReference type="OrthoDB" id="9808022at2"/>
<dbReference type="SFLD" id="SFLDG01065">
    <property type="entry name" value="anaerobic_coproporphyrinogen-I"/>
    <property type="match status" value="1"/>
</dbReference>
<dbReference type="SFLD" id="SFLDF00562">
    <property type="entry name" value="HemN-like__clustered_with_heat"/>
    <property type="match status" value="1"/>
</dbReference>
<dbReference type="STRING" id="29367.CLPUN_35030"/>
<dbReference type="InterPro" id="IPR007197">
    <property type="entry name" value="rSAM"/>
</dbReference>
<sequence>MKEISLYIHIPFCKQKCLYCDFPSYSGKEKFMDEYIDALNKEILEKAEKYSISSIFIGGGTPSYLQDLSLKNLLITLNKLNLKENIEFTMECNPGTLNRDKLEIMKKYNVNRISLGLQTTKNSILKEIGRIHTYEEFKNNYFLAREIGFDNINIDLMFGLPNQKLEDWKESLVEIAKLEPEHISAYSLIIEEGTHFYNLHEQNKLNLPEEDNERLMYLSTKQILEKRGYHQYEISNFAKLGNECFHNKVYWNCNEYLGLGVSASSFIDKKRTKNLDDIQEYIEKINNYESIIEETHVNDVKDDMEEFVFMGLRMIKGININEFKKRFNKDINEVYGDIIEKNIKKELLIYNSEKLFLSQKGIEISNYVMSDFIILP</sequence>
<keyword evidence="5" id="KW-0560">Oxidoreductase</keyword>
<dbReference type="RefSeq" id="WP_077848526.1">
    <property type="nucleotide sequence ID" value="NZ_LZZM01000190.1"/>
</dbReference>
<dbReference type="PANTHER" id="PTHR13932:SF5">
    <property type="entry name" value="RADICAL S-ADENOSYL METHIONINE DOMAIN-CONTAINING PROTEIN 1, MITOCHONDRIAL"/>
    <property type="match status" value="1"/>
</dbReference>
<gene>
    <name evidence="5" type="primary">hemN</name>
    <name evidence="5" type="ORF">CLPUN_35030</name>
</gene>
<dbReference type="Proteomes" id="UP000190890">
    <property type="component" value="Unassembled WGS sequence"/>
</dbReference>
<reference evidence="5 6" key="1">
    <citation type="submission" date="2016-05" db="EMBL/GenBank/DDBJ databases">
        <title>Microbial solvent formation.</title>
        <authorList>
            <person name="Poehlein A."/>
            <person name="Montoya Solano J.D."/>
            <person name="Flitsch S."/>
            <person name="Krabben P."/>
            <person name="Duerre P."/>
            <person name="Daniel R."/>
        </authorList>
    </citation>
    <scope>NUCLEOTIDE SEQUENCE [LARGE SCALE GENOMIC DNA]</scope>
    <source>
        <strain evidence="5 6">DSM 2619</strain>
    </source>
</reference>
<dbReference type="Gene3D" id="3.80.30.20">
    <property type="entry name" value="tm_1862 like domain"/>
    <property type="match status" value="1"/>
</dbReference>
<keyword evidence="3" id="KW-0408">Iron</keyword>
<name>A0A1S8TBF8_9CLOT</name>
<evidence type="ECO:0000313" key="5">
    <source>
        <dbReference type="EMBL" id="OOM75066.1"/>
    </source>
</evidence>
<dbReference type="InterPro" id="IPR004559">
    <property type="entry name" value="HemW-like"/>
</dbReference>
<dbReference type="CDD" id="cd01335">
    <property type="entry name" value="Radical_SAM"/>
    <property type="match status" value="1"/>
</dbReference>
<keyword evidence="3" id="KW-0963">Cytoplasm</keyword>
<dbReference type="SFLD" id="SFLDF00288">
    <property type="entry name" value="HemN-like__clustered_with_nucl"/>
    <property type="match status" value="1"/>
</dbReference>
<evidence type="ECO:0000313" key="6">
    <source>
        <dbReference type="Proteomes" id="UP000190890"/>
    </source>
</evidence>
<dbReference type="AlphaFoldDB" id="A0A1S8TBF8"/>
<dbReference type="GO" id="GO:0051539">
    <property type="term" value="F:4 iron, 4 sulfur cluster binding"/>
    <property type="evidence" value="ECO:0007669"/>
    <property type="project" value="UniProtKB-UniRule"/>
</dbReference>
<dbReference type="SMART" id="SM00729">
    <property type="entry name" value="Elp3"/>
    <property type="match status" value="1"/>
</dbReference>
<dbReference type="EMBL" id="LZZM01000190">
    <property type="protein sequence ID" value="OOM75066.1"/>
    <property type="molecule type" value="Genomic_DNA"/>
</dbReference>
<evidence type="ECO:0000259" key="4">
    <source>
        <dbReference type="PROSITE" id="PS51918"/>
    </source>
</evidence>
<comment type="function">
    <text evidence="3">Probably acts as a heme chaperone, transferring heme to an unknown acceptor. Binds one molecule of heme per monomer, possibly covalently. Binds 1 [4Fe-4S] cluster. The cluster is coordinated with 3 cysteines and an exchangeable S-adenosyl-L-methionine.</text>
</comment>
<comment type="caution">
    <text evidence="5">The sequence shown here is derived from an EMBL/GenBank/DDBJ whole genome shotgun (WGS) entry which is preliminary data.</text>
</comment>
<keyword evidence="6" id="KW-1185">Reference proteome</keyword>
<keyword evidence="3" id="KW-0004">4Fe-4S</keyword>
<keyword evidence="3" id="KW-0349">Heme</keyword>
<evidence type="ECO:0000256" key="3">
    <source>
        <dbReference type="RuleBase" id="RU364116"/>
    </source>
</evidence>
<dbReference type="InterPro" id="IPR034505">
    <property type="entry name" value="Coproporphyrinogen-III_oxidase"/>
</dbReference>
<dbReference type="NCBIfam" id="TIGR00539">
    <property type="entry name" value="hemN_rel"/>
    <property type="match status" value="1"/>
</dbReference>
<comment type="subcellular location">
    <subcellularLocation>
        <location evidence="3">Cytoplasm</location>
    </subcellularLocation>
</comment>
<dbReference type="GO" id="GO:0004109">
    <property type="term" value="F:coproporphyrinogen oxidase activity"/>
    <property type="evidence" value="ECO:0007669"/>
    <property type="project" value="InterPro"/>
</dbReference>
<dbReference type="PANTHER" id="PTHR13932">
    <property type="entry name" value="COPROPORPHYRINIGEN III OXIDASE"/>
    <property type="match status" value="1"/>
</dbReference>
<keyword evidence="3" id="KW-0411">Iron-sulfur</keyword>
<dbReference type="PROSITE" id="PS51918">
    <property type="entry name" value="RADICAL_SAM"/>
    <property type="match status" value="1"/>
</dbReference>
<dbReference type="GO" id="GO:0005737">
    <property type="term" value="C:cytoplasm"/>
    <property type="evidence" value="ECO:0007669"/>
    <property type="project" value="UniProtKB-SubCell"/>
</dbReference>
<dbReference type="SFLD" id="SFLDS00029">
    <property type="entry name" value="Radical_SAM"/>
    <property type="match status" value="1"/>
</dbReference>
<dbReference type="SUPFAM" id="SSF102114">
    <property type="entry name" value="Radical SAM enzymes"/>
    <property type="match status" value="1"/>
</dbReference>
<dbReference type="InterPro" id="IPR058240">
    <property type="entry name" value="rSAM_sf"/>
</dbReference>
<keyword evidence="3" id="KW-0949">S-adenosyl-L-methionine</keyword>
<evidence type="ECO:0000256" key="2">
    <source>
        <dbReference type="ARBA" id="ARBA00017228"/>
    </source>
</evidence>
<evidence type="ECO:0000256" key="1">
    <source>
        <dbReference type="ARBA" id="ARBA00006100"/>
    </source>
</evidence>
<proteinExistence type="inferred from homology"/>